<sequence>MRKWALAMAAVLLLLSACSDKGAGKSATENSGKKAAAAKKQAELPFAFPLTGIASQTPTGGRAFAVMVNNHPKARPQSGLNKADIVYELLAEGDVTRFLAIFQSEKPETVGPIRSARDYYINLAKGLDSIFIAHGYSVEAKEMLNSGVIDHLNGMAYDGTLFKRADFRQAPHNSYIAYENMVKGSKMNGFDMSQTPESFKFLTKEEEASLEGPEALAVEVSYFSNDTFTSVYRYDSELGKYKRYSNGELTSDLDSGEPVLLDNIFIAEMDHKAAGPGGLRDIDLKSGGKGFLLQKGKVAEVDWLNDHGRIVPIVDGNEARLVRGKTWVNIVPSNPGLASVVSFEENL</sequence>
<reference evidence="4 5" key="1">
    <citation type="journal article" date="2017" name="Int. J. Syst. Evol. Microbiol.">
        <title>Bacillus notoginsengisoli sp. nov., a novel bacterium isolated from the rhizosphere of Panax notoginseng.</title>
        <authorList>
            <person name="Zhang M.Y."/>
            <person name="Cheng J."/>
            <person name="Cai Y."/>
            <person name="Zhang T.Y."/>
            <person name="Wu Y.Y."/>
            <person name="Manikprabhu D."/>
            <person name="Li W.J."/>
            <person name="Zhang Y.X."/>
        </authorList>
    </citation>
    <scope>NUCLEOTIDE SEQUENCE [LARGE SCALE GENOMIC DNA]</scope>
    <source>
        <strain evidence="4 5">JCM 30743</strain>
    </source>
</reference>
<keyword evidence="5" id="KW-1185">Reference proteome</keyword>
<feature type="domain" description="DUF3048" evidence="3">
    <location>
        <begin position="219"/>
        <end position="328"/>
    </location>
</feature>
<accession>A0A417YHT0</accession>
<comment type="caution">
    <text evidence="4">The sequence shown here is derived from an EMBL/GenBank/DDBJ whole genome shotgun (WGS) entry which is preliminary data.</text>
</comment>
<evidence type="ECO:0000256" key="1">
    <source>
        <dbReference type="SAM" id="SignalP"/>
    </source>
</evidence>
<protein>
    <submittedName>
        <fullName evidence="4">DUF3048 domain-containing protein</fullName>
    </submittedName>
</protein>
<feature type="domain" description="DUF3048" evidence="2">
    <location>
        <begin position="50"/>
        <end position="190"/>
    </location>
</feature>
<dbReference type="Pfam" id="PF11258">
    <property type="entry name" value="DUF3048"/>
    <property type="match status" value="1"/>
</dbReference>
<evidence type="ECO:0000313" key="4">
    <source>
        <dbReference type="EMBL" id="RHW32478.1"/>
    </source>
</evidence>
<dbReference type="EMBL" id="QWEG01000019">
    <property type="protein sequence ID" value="RHW32478.1"/>
    <property type="molecule type" value="Genomic_DNA"/>
</dbReference>
<dbReference type="Pfam" id="PF17479">
    <property type="entry name" value="DUF3048_C"/>
    <property type="match status" value="1"/>
</dbReference>
<organism evidence="4 5">
    <name type="scientific">Neobacillus notoginsengisoli</name>
    <dbReference type="NCBI Taxonomy" id="1578198"/>
    <lineage>
        <taxon>Bacteria</taxon>
        <taxon>Bacillati</taxon>
        <taxon>Bacillota</taxon>
        <taxon>Bacilli</taxon>
        <taxon>Bacillales</taxon>
        <taxon>Bacillaceae</taxon>
        <taxon>Neobacillus</taxon>
    </lineage>
</organism>
<dbReference type="PROSITE" id="PS51257">
    <property type="entry name" value="PROKAR_LIPOPROTEIN"/>
    <property type="match status" value="1"/>
</dbReference>
<evidence type="ECO:0000259" key="3">
    <source>
        <dbReference type="Pfam" id="PF17479"/>
    </source>
</evidence>
<dbReference type="SUPFAM" id="SSF159774">
    <property type="entry name" value="YerB-like"/>
    <property type="match status" value="1"/>
</dbReference>
<proteinExistence type="predicted"/>
<name>A0A417YHT0_9BACI</name>
<dbReference type="InterPro" id="IPR021416">
    <property type="entry name" value="DUF3048_N"/>
</dbReference>
<dbReference type="InterPro" id="IPR023158">
    <property type="entry name" value="YerB-like_sf"/>
</dbReference>
<evidence type="ECO:0000259" key="2">
    <source>
        <dbReference type="Pfam" id="PF11258"/>
    </source>
</evidence>
<gene>
    <name evidence="4" type="ORF">D1B31_21385</name>
</gene>
<dbReference type="Gene3D" id="3.50.90.10">
    <property type="entry name" value="YerB-like"/>
    <property type="match status" value="1"/>
</dbReference>
<dbReference type="AlphaFoldDB" id="A0A417YHT0"/>
<feature type="signal peptide" evidence="1">
    <location>
        <begin position="1"/>
        <end position="22"/>
    </location>
</feature>
<dbReference type="OrthoDB" id="9779102at2"/>
<evidence type="ECO:0000313" key="5">
    <source>
        <dbReference type="Proteomes" id="UP000284416"/>
    </source>
</evidence>
<keyword evidence="1" id="KW-0732">Signal</keyword>
<dbReference type="InterPro" id="IPR035328">
    <property type="entry name" value="DUF3048_C"/>
</dbReference>
<feature type="chain" id="PRO_5038333506" evidence="1">
    <location>
        <begin position="23"/>
        <end position="347"/>
    </location>
</feature>
<dbReference type="Proteomes" id="UP000284416">
    <property type="component" value="Unassembled WGS sequence"/>
</dbReference>
<dbReference type="RefSeq" id="WP_118924296.1">
    <property type="nucleotide sequence ID" value="NZ_QWEG01000019.1"/>
</dbReference>